<evidence type="ECO:0000313" key="7">
    <source>
        <dbReference type="Proteomes" id="UP000276389"/>
    </source>
</evidence>
<evidence type="ECO:0000256" key="2">
    <source>
        <dbReference type="ARBA" id="ARBA00022771"/>
    </source>
</evidence>
<name>A0A3R9PP82_9ENTR</name>
<gene>
    <name evidence="6" type="ORF">EJE24_22080</name>
</gene>
<dbReference type="SUPFAM" id="SSF57716">
    <property type="entry name" value="Glucocorticoid receptor-like (DNA-binding domain)"/>
    <property type="match status" value="1"/>
</dbReference>
<dbReference type="Pfam" id="PF01258">
    <property type="entry name" value="zf-dskA_traR"/>
    <property type="match status" value="1"/>
</dbReference>
<keyword evidence="2" id="KW-0863">Zinc-finger</keyword>
<sequence length="76" mass="8445">MVDKLDRIQEQEDLLNQLHIQAARGRGGTAGEGLTHCAACGNDIPQGRREAVPGVRVCVACQQWLEVQSKQYQRWG</sequence>
<evidence type="ECO:0000256" key="4">
    <source>
        <dbReference type="PROSITE-ProRule" id="PRU00510"/>
    </source>
</evidence>
<evidence type="ECO:0000256" key="3">
    <source>
        <dbReference type="ARBA" id="ARBA00022833"/>
    </source>
</evidence>
<dbReference type="GO" id="GO:1900378">
    <property type="term" value="P:positive regulation of secondary metabolite biosynthetic process"/>
    <property type="evidence" value="ECO:0007669"/>
    <property type="project" value="TreeGrafter"/>
</dbReference>
<dbReference type="Proteomes" id="UP000276389">
    <property type="component" value="Unassembled WGS sequence"/>
</dbReference>
<feature type="domain" description="Zinc finger DksA/TraR C4-type" evidence="5">
    <location>
        <begin position="36"/>
        <end position="63"/>
    </location>
</feature>
<evidence type="ECO:0000259" key="5">
    <source>
        <dbReference type="Pfam" id="PF01258"/>
    </source>
</evidence>
<evidence type="ECO:0000313" key="6">
    <source>
        <dbReference type="EMBL" id="RSK63056.1"/>
    </source>
</evidence>
<accession>A0A3R9PP82</accession>
<dbReference type="NCBIfam" id="TIGR02419">
    <property type="entry name" value="C4_traR_proteo"/>
    <property type="match status" value="1"/>
</dbReference>
<dbReference type="AlphaFoldDB" id="A0A3R9PP82"/>
<dbReference type="PROSITE" id="PS51128">
    <property type="entry name" value="ZF_DKSA_2"/>
    <property type="match status" value="1"/>
</dbReference>
<comment type="caution">
    <text evidence="6">The sequence shown here is derived from an EMBL/GenBank/DDBJ whole genome shotgun (WGS) entry which is preliminary data.</text>
</comment>
<keyword evidence="3" id="KW-0862">Zinc</keyword>
<dbReference type="GO" id="GO:0008270">
    <property type="term" value="F:zinc ion binding"/>
    <property type="evidence" value="ECO:0007669"/>
    <property type="project" value="UniProtKB-KW"/>
</dbReference>
<dbReference type="PANTHER" id="PTHR38777">
    <property type="entry name" value="FELS-2 PROPHAGE PROTEIN"/>
    <property type="match status" value="1"/>
</dbReference>
<proteinExistence type="predicted"/>
<feature type="zinc finger region" description="dksA C4-type" evidence="4">
    <location>
        <begin position="37"/>
        <end position="61"/>
    </location>
</feature>
<dbReference type="EMBL" id="RWHU01000012">
    <property type="protein sequence ID" value="RSK63056.1"/>
    <property type="molecule type" value="Genomic_DNA"/>
</dbReference>
<evidence type="ECO:0000256" key="1">
    <source>
        <dbReference type="ARBA" id="ARBA00022723"/>
    </source>
</evidence>
<dbReference type="Gene3D" id="1.20.120.910">
    <property type="entry name" value="DksA, coiled-coil domain"/>
    <property type="match status" value="1"/>
</dbReference>
<keyword evidence="1" id="KW-0479">Metal-binding</keyword>
<protein>
    <submittedName>
        <fullName evidence="6">Conjugal transfer protein TraR</fullName>
    </submittedName>
</protein>
<dbReference type="InterPro" id="IPR000962">
    <property type="entry name" value="Znf_DskA_TraR"/>
</dbReference>
<dbReference type="PANTHER" id="PTHR38777:SF1">
    <property type="entry name" value="DNAK SUPPRESSOR PROTEIN"/>
    <property type="match status" value="1"/>
</dbReference>
<dbReference type="RefSeq" id="WP_125915547.1">
    <property type="nucleotide sequence ID" value="NZ_JANZKT010000022.1"/>
</dbReference>
<dbReference type="InterPro" id="IPR012783">
    <property type="entry name" value="Znf_C4_TraR"/>
</dbReference>
<reference evidence="6 7" key="1">
    <citation type="submission" date="2018-12" db="EMBL/GenBank/DDBJ databases">
        <title>The Genome Submission of two Enterobacter spp. strains.</title>
        <authorList>
            <person name="Wu W."/>
            <person name="Wei L."/>
            <person name="Feng Y."/>
            <person name="Zong Z."/>
        </authorList>
    </citation>
    <scope>NUCLEOTIDE SEQUENCE [LARGE SCALE GENOMIC DNA]</scope>
    <source>
        <strain evidence="6 7">WCHEHu045002</strain>
    </source>
</reference>
<organism evidence="6 7">
    <name type="scientific">Enterobacter huaxiensis</name>
    <dbReference type="NCBI Taxonomy" id="2494702"/>
    <lineage>
        <taxon>Bacteria</taxon>
        <taxon>Pseudomonadati</taxon>
        <taxon>Pseudomonadota</taxon>
        <taxon>Gammaproteobacteria</taxon>
        <taxon>Enterobacterales</taxon>
        <taxon>Enterobacteriaceae</taxon>
        <taxon>Enterobacter</taxon>
    </lineage>
</organism>